<dbReference type="EMBL" id="JAQNDO010000001">
    <property type="protein sequence ID" value="MDC0744063.1"/>
    <property type="molecule type" value="Genomic_DNA"/>
</dbReference>
<evidence type="ECO:0000313" key="2">
    <source>
        <dbReference type="Proteomes" id="UP001221411"/>
    </source>
</evidence>
<reference evidence="1 2" key="1">
    <citation type="submission" date="2022-11" db="EMBL/GenBank/DDBJ databases">
        <title>Minimal conservation of predation-associated metabolite biosynthetic gene clusters underscores biosynthetic potential of Myxococcota including descriptions for ten novel species: Archangium lansinium sp. nov., Myxococcus landrumus sp. nov., Nannocystis bai.</title>
        <authorList>
            <person name="Ahearne A."/>
            <person name="Stevens C."/>
            <person name="Dowd S."/>
        </authorList>
    </citation>
    <scope>NUCLEOTIDE SEQUENCE [LARGE SCALE GENOMIC DNA]</scope>
    <source>
        <strain evidence="1 2">RJM3</strain>
    </source>
</reference>
<organism evidence="1 2">
    <name type="scientific">Polyangium mundeleinium</name>
    <dbReference type="NCBI Taxonomy" id="2995306"/>
    <lineage>
        <taxon>Bacteria</taxon>
        <taxon>Pseudomonadati</taxon>
        <taxon>Myxococcota</taxon>
        <taxon>Polyangia</taxon>
        <taxon>Polyangiales</taxon>
        <taxon>Polyangiaceae</taxon>
        <taxon>Polyangium</taxon>
    </lineage>
</organism>
<dbReference type="RefSeq" id="WP_271920199.1">
    <property type="nucleotide sequence ID" value="NZ_JAQNDO010000001.1"/>
</dbReference>
<sequence length="51" mass="5824">MLVESWRVIRDASRAHAGLIPASSLLARVEKRLWGFGPALVWQEPARGRRR</sequence>
<dbReference type="Proteomes" id="UP001221411">
    <property type="component" value="Unassembled WGS sequence"/>
</dbReference>
<comment type="caution">
    <text evidence="1">The sequence shown here is derived from an EMBL/GenBank/DDBJ whole genome shotgun (WGS) entry which is preliminary data.</text>
</comment>
<name>A0ABT5ES74_9BACT</name>
<proteinExistence type="predicted"/>
<accession>A0ABT5ES74</accession>
<protein>
    <submittedName>
        <fullName evidence="1">Uncharacterized protein</fullName>
    </submittedName>
</protein>
<keyword evidence="2" id="KW-1185">Reference proteome</keyword>
<gene>
    <name evidence="1" type="ORF">POL67_22220</name>
</gene>
<evidence type="ECO:0000313" key="1">
    <source>
        <dbReference type="EMBL" id="MDC0744063.1"/>
    </source>
</evidence>